<keyword evidence="2" id="KW-1185">Reference proteome</keyword>
<accession>A0A9D4BGS3</accession>
<proteinExistence type="predicted"/>
<reference evidence="1" key="2">
    <citation type="submission" date="2020-11" db="EMBL/GenBank/DDBJ databases">
        <authorList>
            <person name="McCartney M.A."/>
            <person name="Auch B."/>
            <person name="Kono T."/>
            <person name="Mallez S."/>
            <person name="Becker A."/>
            <person name="Gohl D.M."/>
            <person name="Silverstein K.A.T."/>
            <person name="Koren S."/>
            <person name="Bechman K.B."/>
            <person name="Herman A."/>
            <person name="Abrahante J.E."/>
            <person name="Garbe J."/>
        </authorList>
    </citation>
    <scope>NUCLEOTIDE SEQUENCE</scope>
    <source>
        <strain evidence="1">Duluth1</strain>
        <tissue evidence="1">Whole animal</tissue>
    </source>
</reference>
<name>A0A9D4BGS3_DREPO</name>
<evidence type="ECO:0000313" key="2">
    <source>
        <dbReference type="Proteomes" id="UP000828390"/>
    </source>
</evidence>
<sequence length="52" mass="5666">MLTLVKTNGRLTAMVTRSFTTTSNYDATATSPATPAHGISYYETVQRLGRDV</sequence>
<protein>
    <submittedName>
        <fullName evidence="1">Uncharacterized protein</fullName>
    </submittedName>
</protein>
<gene>
    <name evidence="1" type="ORF">DPMN_077594</name>
</gene>
<comment type="caution">
    <text evidence="1">The sequence shown here is derived from an EMBL/GenBank/DDBJ whole genome shotgun (WGS) entry which is preliminary data.</text>
</comment>
<evidence type="ECO:0000313" key="1">
    <source>
        <dbReference type="EMBL" id="KAH3702570.1"/>
    </source>
</evidence>
<dbReference type="Proteomes" id="UP000828390">
    <property type="component" value="Unassembled WGS sequence"/>
</dbReference>
<organism evidence="1 2">
    <name type="scientific">Dreissena polymorpha</name>
    <name type="common">Zebra mussel</name>
    <name type="synonym">Mytilus polymorpha</name>
    <dbReference type="NCBI Taxonomy" id="45954"/>
    <lineage>
        <taxon>Eukaryota</taxon>
        <taxon>Metazoa</taxon>
        <taxon>Spiralia</taxon>
        <taxon>Lophotrochozoa</taxon>
        <taxon>Mollusca</taxon>
        <taxon>Bivalvia</taxon>
        <taxon>Autobranchia</taxon>
        <taxon>Heteroconchia</taxon>
        <taxon>Euheterodonta</taxon>
        <taxon>Imparidentia</taxon>
        <taxon>Neoheterodontei</taxon>
        <taxon>Myida</taxon>
        <taxon>Dreissenoidea</taxon>
        <taxon>Dreissenidae</taxon>
        <taxon>Dreissena</taxon>
    </lineage>
</organism>
<dbReference type="AlphaFoldDB" id="A0A9D4BGS3"/>
<reference evidence="1" key="1">
    <citation type="journal article" date="2019" name="bioRxiv">
        <title>The Genome of the Zebra Mussel, Dreissena polymorpha: A Resource for Invasive Species Research.</title>
        <authorList>
            <person name="McCartney M.A."/>
            <person name="Auch B."/>
            <person name="Kono T."/>
            <person name="Mallez S."/>
            <person name="Zhang Y."/>
            <person name="Obille A."/>
            <person name="Becker A."/>
            <person name="Abrahante J.E."/>
            <person name="Garbe J."/>
            <person name="Badalamenti J.P."/>
            <person name="Herman A."/>
            <person name="Mangelson H."/>
            <person name="Liachko I."/>
            <person name="Sullivan S."/>
            <person name="Sone E.D."/>
            <person name="Koren S."/>
            <person name="Silverstein K.A.T."/>
            <person name="Beckman K.B."/>
            <person name="Gohl D.M."/>
        </authorList>
    </citation>
    <scope>NUCLEOTIDE SEQUENCE</scope>
    <source>
        <strain evidence="1">Duluth1</strain>
        <tissue evidence="1">Whole animal</tissue>
    </source>
</reference>
<dbReference type="EMBL" id="JAIWYP010000015">
    <property type="protein sequence ID" value="KAH3702570.1"/>
    <property type="molecule type" value="Genomic_DNA"/>
</dbReference>